<evidence type="ECO:0008006" key="3">
    <source>
        <dbReference type="Google" id="ProtNLM"/>
    </source>
</evidence>
<dbReference type="EMBL" id="CABFPH010000038">
    <property type="protein sequence ID" value="VUD72287.1"/>
    <property type="molecule type" value="Genomic_DNA"/>
</dbReference>
<evidence type="ECO:0000313" key="2">
    <source>
        <dbReference type="Proteomes" id="UP000410984"/>
    </source>
</evidence>
<proteinExistence type="predicted"/>
<evidence type="ECO:0000313" key="1">
    <source>
        <dbReference type="EMBL" id="VUD72287.1"/>
    </source>
</evidence>
<dbReference type="RefSeq" id="WP_142583619.1">
    <property type="nucleotide sequence ID" value="NZ_CABFPH010000038.1"/>
</dbReference>
<sequence>MKTAYQRSCEFSNQKLSELRGSLAGIPPSTDVVLTCGSYARREASEASDLDFFVITQTNTNFDDPETVKADLSWIGSVHHALSGIVPVEPSAGGAFGDVVNRSSLLLNIGGEHDTNHNITRRMLFLLEGEALFNADELRKVRREILERYISDQMTDHQLALFLLNDVIRYYRTMATDYEFKTVETTKPKPWGIRNIKLVFSRKLLYASGLFSVAMAADRTRDGKVGLLAEYFEMPVIDRMEQICGKERLAGVMASYNYFLDKFERPEIREHLKGLRREQRDDAIFRELKNEGHHFTRELLKLFENTFDSTHPIRRAVIF</sequence>
<dbReference type="Gene3D" id="3.30.460.10">
    <property type="entry name" value="Beta Polymerase, domain 2"/>
    <property type="match status" value="1"/>
</dbReference>
<protein>
    <recommendedName>
        <fullName evidence="3">Polymerase nucleotidyl transferase domain-containing protein</fullName>
    </recommendedName>
</protein>
<keyword evidence="2" id="KW-1185">Reference proteome</keyword>
<organism evidence="1 2">
    <name type="scientific">Methylobacterium symbioticum</name>
    <dbReference type="NCBI Taxonomy" id="2584084"/>
    <lineage>
        <taxon>Bacteria</taxon>
        <taxon>Pseudomonadati</taxon>
        <taxon>Pseudomonadota</taxon>
        <taxon>Alphaproteobacteria</taxon>
        <taxon>Hyphomicrobiales</taxon>
        <taxon>Methylobacteriaceae</taxon>
        <taxon>Methylobacterium</taxon>
    </lineage>
</organism>
<name>A0A509EDD5_9HYPH</name>
<dbReference type="SUPFAM" id="SSF81301">
    <property type="entry name" value="Nucleotidyltransferase"/>
    <property type="match status" value="1"/>
</dbReference>
<reference evidence="1 2" key="1">
    <citation type="submission" date="2019-06" db="EMBL/GenBank/DDBJ databases">
        <authorList>
            <person name="Rodrigo-Torres L."/>
            <person name="Arahal R. D."/>
            <person name="Lucena T."/>
        </authorList>
    </citation>
    <scope>NUCLEOTIDE SEQUENCE [LARGE SCALE GENOMIC DNA]</scope>
    <source>
        <strain evidence="1 2">SB0023/3</strain>
    </source>
</reference>
<dbReference type="AlphaFoldDB" id="A0A509EDD5"/>
<gene>
    <name evidence="1" type="ORF">MET9862_02882</name>
</gene>
<dbReference type="OrthoDB" id="272882at2"/>
<dbReference type="InterPro" id="IPR043519">
    <property type="entry name" value="NT_sf"/>
</dbReference>
<dbReference type="Proteomes" id="UP000410984">
    <property type="component" value="Unassembled WGS sequence"/>
</dbReference>
<accession>A0A509EDD5</accession>